<dbReference type="EMBL" id="CP046522">
    <property type="protein sequence ID" value="QGU96052.1"/>
    <property type="molecule type" value="Genomic_DNA"/>
</dbReference>
<protein>
    <recommendedName>
        <fullName evidence="3">G5 domain-containing protein</fullName>
    </recommendedName>
</protein>
<dbReference type="InterPro" id="IPR022029">
    <property type="entry name" value="YoaR-like_PG-bd"/>
</dbReference>
<evidence type="ECO:0000313" key="4">
    <source>
        <dbReference type="EMBL" id="QGU96052.1"/>
    </source>
</evidence>
<dbReference type="Pfam" id="PF04294">
    <property type="entry name" value="VanW"/>
    <property type="match status" value="1"/>
</dbReference>
<dbReference type="PROSITE" id="PS51109">
    <property type="entry name" value="G5"/>
    <property type="match status" value="1"/>
</dbReference>
<dbReference type="AlphaFoldDB" id="A0A6I6EQN7"/>
<dbReference type="InterPro" id="IPR011098">
    <property type="entry name" value="G5_dom"/>
</dbReference>
<evidence type="ECO:0000313" key="5">
    <source>
        <dbReference type="Proteomes" id="UP000422764"/>
    </source>
</evidence>
<feature type="transmembrane region" description="Helical" evidence="2">
    <location>
        <begin position="20"/>
        <end position="38"/>
    </location>
</feature>
<dbReference type="InterPro" id="IPR052913">
    <property type="entry name" value="Glycopeptide_resist_protein"/>
</dbReference>
<organism evidence="4 5">
    <name type="scientific">Clostridium bovifaecis</name>
    <dbReference type="NCBI Taxonomy" id="2184719"/>
    <lineage>
        <taxon>Bacteria</taxon>
        <taxon>Bacillati</taxon>
        <taxon>Bacillota</taxon>
        <taxon>Clostridia</taxon>
        <taxon>Eubacteriales</taxon>
        <taxon>Clostridiaceae</taxon>
        <taxon>Clostridium</taxon>
    </lineage>
</organism>
<feature type="domain" description="G5" evidence="3">
    <location>
        <begin position="379"/>
        <end position="458"/>
    </location>
</feature>
<dbReference type="Pfam" id="PF12229">
    <property type="entry name" value="PG_binding_4"/>
    <property type="match status" value="1"/>
</dbReference>
<dbReference type="PANTHER" id="PTHR35788:SF1">
    <property type="entry name" value="EXPORTED PROTEIN"/>
    <property type="match status" value="1"/>
</dbReference>
<keyword evidence="2" id="KW-0812">Transmembrane</keyword>
<sequence length="458" mass="51151">MARSKKNTTRSKGNKKVRNLIFAVILLLISAAISYVYFTTQKFDNVMLPGVSVEDVDLSGKSKEEAIQILREKYSNPILSKKINIKTPKRTYTINYSELNPQYNIIETVDGALAYGKDLNIISRYKLIKKPEIKKYKLKFSYNHKPVDDMISTISKEINSKPVEATISLVNGSFQVTEDKKGFELESKKLSEDIASKASGKSREDINIDAPIKSLGANVTAEALKTVNSKIGSFSTSFTSSSEARSTNISLATQSINGKILMPGDTFSFNEVVGERTKERGYKEAGVIVNQQLDSGVGGGICQVSSTLYNALLKGNIKTTERVHHTFPSTYVEKGLDATVDWGNIDLKFKNTFDYPIYIEGFTSNKNIYFNIYSNSSLAKRSYAITTEVYSTIEPTTKYIDDPTLPLGQTEVVKQPRSGYRVRAYKNIYENGKLIGREQISNDYYIPINGVIKRGTKK</sequence>
<evidence type="ECO:0000259" key="3">
    <source>
        <dbReference type="PROSITE" id="PS51109"/>
    </source>
</evidence>
<dbReference type="PANTHER" id="PTHR35788">
    <property type="entry name" value="EXPORTED PROTEIN-RELATED"/>
    <property type="match status" value="1"/>
</dbReference>
<reference evidence="4 5" key="1">
    <citation type="submission" date="2019-12" db="EMBL/GenBank/DDBJ databases">
        <title>Genome sequenceing of Clostridium bovifaecis.</title>
        <authorList>
            <person name="Yao Y."/>
        </authorList>
    </citation>
    <scope>NUCLEOTIDE SEQUENCE [LARGE SCALE GENOMIC DNA]</scope>
    <source>
        <strain evidence="4 5">BXX</strain>
    </source>
</reference>
<keyword evidence="5" id="KW-1185">Reference proteome</keyword>
<dbReference type="Pfam" id="PF07501">
    <property type="entry name" value="G5"/>
    <property type="match status" value="1"/>
</dbReference>
<dbReference type="SMART" id="SM01208">
    <property type="entry name" value="G5"/>
    <property type="match status" value="1"/>
</dbReference>
<dbReference type="Proteomes" id="UP000422764">
    <property type="component" value="Chromosome"/>
</dbReference>
<proteinExistence type="predicted"/>
<dbReference type="Gene3D" id="2.20.230.10">
    <property type="entry name" value="Resuscitation-promoting factor rpfb"/>
    <property type="match status" value="1"/>
</dbReference>
<accession>A0A6I6EQN7</accession>
<evidence type="ECO:0000256" key="2">
    <source>
        <dbReference type="SAM" id="Phobius"/>
    </source>
</evidence>
<keyword evidence="2" id="KW-1133">Transmembrane helix</keyword>
<dbReference type="InterPro" id="IPR007391">
    <property type="entry name" value="Vancomycin_resist_VanW"/>
</dbReference>
<keyword evidence="1" id="KW-0732">Signal</keyword>
<gene>
    <name evidence="4" type="ORF">GOM49_13970</name>
</gene>
<evidence type="ECO:0000256" key="1">
    <source>
        <dbReference type="ARBA" id="ARBA00022729"/>
    </source>
</evidence>
<name>A0A6I6EQN7_9CLOT</name>
<keyword evidence="2" id="KW-0472">Membrane</keyword>